<comment type="similarity">
    <text evidence="1 8">Belongs to the precorrin methyltransferase family.</text>
</comment>
<dbReference type="InterPro" id="IPR035996">
    <property type="entry name" value="4pyrrol_Methylase_sf"/>
</dbReference>
<evidence type="ECO:0000256" key="6">
    <source>
        <dbReference type="ARBA" id="ARBA00023244"/>
    </source>
</evidence>
<dbReference type="SUPFAM" id="SSF53790">
    <property type="entry name" value="Tetrapyrrole methylase"/>
    <property type="match status" value="1"/>
</dbReference>
<reference evidence="10 11" key="1">
    <citation type="submission" date="2020-04" db="EMBL/GenBank/DDBJ databases">
        <authorList>
            <person name="Yoon J."/>
        </authorList>
    </citation>
    <scope>NUCLEOTIDE SEQUENCE [LARGE SCALE GENOMIC DNA]</scope>
    <source>
        <strain evidence="10 11">DJ-13</strain>
    </source>
</reference>
<protein>
    <recommendedName>
        <fullName evidence="2">uroporphyrinogen-III C-methyltransferase</fullName>
        <ecNumber evidence="2">2.1.1.107</ecNumber>
    </recommendedName>
</protein>
<dbReference type="Pfam" id="PF00590">
    <property type="entry name" value="TP_methylase"/>
    <property type="match status" value="1"/>
</dbReference>
<dbReference type="PANTHER" id="PTHR45790:SF3">
    <property type="entry name" value="S-ADENOSYL-L-METHIONINE-DEPENDENT UROPORPHYRINOGEN III METHYLTRANSFERASE, CHLOROPLASTIC"/>
    <property type="match status" value="1"/>
</dbReference>
<dbReference type="InterPro" id="IPR014776">
    <property type="entry name" value="4pyrrole_Mease_sub2"/>
</dbReference>
<keyword evidence="11" id="KW-1185">Reference proteome</keyword>
<evidence type="ECO:0000256" key="5">
    <source>
        <dbReference type="ARBA" id="ARBA00022691"/>
    </source>
</evidence>
<accession>A0ABX1GNP7</accession>
<dbReference type="RefSeq" id="WP_168551475.1">
    <property type="nucleotide sequence ID" value="NZ_JAAWWL010000001.1"/>
</dbReference>
<dbReference type="NCBIfam" id="TIGR01469">
    <property type="entry name" value="cobA_cysG_Cterm"/>
    <property type="match status" value="1"/>
</dbReference>
<evidence type="ECO:0000256" key="2">
    <source>
        <dbReference type="ARBA" id="ARBA00012162"/>
    </source>
</evidence>
<evidence type="ECO:0000256" key="8">
    <source>
        <dbReference type="RuleBase" id="RU003960"/>
    </source>
</evidence>
<dbReference type="GO" id="GO:0032259">
    <property type="term" value="P:methylation"/>
    <property type="evidence" value="ECO:0007669"/>
    <property type="project" value="UniProtKB-KW"/>
</dbReference>
<dbReference type="Gene3D" id="3.30.950.10">
    <property type="entry name" value="Methyltransferase, Cobalt-precorrin-4 Transmethylase, Domain 2"/>
    <property type="match status" value="1"/>
</dbReference>
<dbReference type="NCBIfam" id="NF004790">
    <property type="entry name" value="PRK06136.1"/>
    <property type="match status" value="1"/>
</dbReference>
<organism evidence="10 11">
    <name type="scientific">Croceivirga thetidis</name>
    <dbReference type="NCBI Taxonomy" id="2721623"/>
    <lineage>
        <taxon>Bacteria</taxon>
        <taxon>Pseudomonadati</taxon>
        <taxon>Bacteroidota</taxon>
        <taxon>Flavobacteriia</taxon>
        <taxon>Flavobacteriales</taxon>
        <taxon>Flavobacteriaceae</taxon>
        <taxon>Croceivirga</taxon>
    </lineage>
</organism>
<dbReference type="InterPro" id="IPR003043">
    <property type="entry name" value="Uropor_MeTrfase_CS"/>
</dbReference>
<comment type="pathway">
    <text evidence="7">Porphyrin-containing compound metabolism; siroheme biosynthesis; precorrin-2 from uroporphyrinogen III: step 1/1.</text>
</comment>
<evidence type="ECO:0000259" key="9">
    <source>
        <dbReference type="Pfam" id="PF00590"/>
    </source>
</evidence>
<evidence type="ECO:0000313" key="10">
    <source>
        <dbReference type="EMBL" id="NKI31293.1"/>
    </source>
</evidence>
<evidence type="ECO:0000256" key="7">
    <source>
        <dbReference type="ARBA" id="ARBA00025705"/>
    </source>
</evidence>
<sequence>MESKIEKQKRVALVGAGPGREDLITIAGLSEIQQADVILYDALVNLKLLTYAKNKALLIYVGKRSGKHSMTQTEINTVLLEYALTQNHVVRLKGGDPFVFGRASEEIEYLESFGISVEIIPGVSSAISVPANQGIPLTKRGVSTSFWVMTATTKEGQFSNDLILAAKSSATMVILMGVRKIHQIAELVRDYRSGLTPIALIQNGTLPEESCITATLNSTENAFEAIDETQPGIIVIGDVVADHTSFYDEEIQRVLYSYL</sequence>
<feature type="domain" description="Tetrapyrrole methylase" evidence="9">
    <location>
        <begin position="11"/>
        <end position="217"/>
    </location>
</feature>
<keyword evidence="4 8" id="KW-0808">Transferase</keyword>
<dbReference type="InterPro" id="IPR050161">
    <property type="entry name" value="Siro_Cobalamin_biosynth"/>
</dbReference>
<dbReference type="PANTHER" id="PTHR45790">
    <property type="entry name" value="SIROHEME SYNTHASE-RELATED"/>
    <property type="match status" value="1"/>
</dbReference>
<name>A0ABX1GNP7_9FLAO</name>
<dbReference type="GO" id="GO:0004851">
    <property type="term" value="F:uroporphyrin-III C-methyltransferase activity"/>
    <property type="evidence" value="ECO:0007669"/>
    <property type="project" value="UniProtKB-EC"/>
</dbReference>
<dbReference type="CDD" id="cd11642">
    <property type="entry name" value="SUMT"/>
    <property type="match status" value="1"/>
</dbReference>
<dbReference type="Gene3D" id="3.40.1010.10">
    <property type="entry name" value="Cobalt-precorrin-4 Transmethylase, Domain 1"/>
    <property type="match status" value="1"/>
</dbReference>
<dbReference type="InterPro" id="IPR014777">
    <property type="entry name" value="4pyrrole_Mease_sub1"/>
</dbReference>
<gene>
    <name evidence="10" type="primary">cobA</name>
    <name evidence="10" type="ORF">HCU67_05010</name>
</gene>
<dbReference type="InterPro" id="IPR006366">
    <property type="entry name" value="CobA/CysG_C"/>
</dbReference>
<evidence type="ECO:0000256" key="1">
    <source>
        <dbReference type="ARBA" id="ARBA00005879"/>
    </source>
</evidence>
<evidence type="ECO:0000256" key="3">
    <source>
        <dbReference type="ARBA" id="ARBA00022603"/>
    </source>
</evidence>
<dbReference type="Proteomes" id="UP000718451">
    <property type="component" value="Unassembled WGS sequence"/>
</dbReference>
<keyword evidence="3 8" id="KW-0489">Methyltransferase</keyword>
<proteinExistence type="inferred from homology"/>
<dbReference type="PROSITE" id="PS00840">
    <property type="entry name" value="SUMT_2"/>
    <property type="match status" value="1"/>
</dbReference>
<keyword evidence="6" id="KW-0627">Porphyrin biosynthesis</keyword>
<dbReference type="EMBL" id="JAAWWL010000001">
    <property type="protein sequence ID" value="NKI31293.1"/>
    <property type="molecule type" value="Genomic_DNA"/>
</dbReference>
<keyword evidence="5" id="KW-0949">S-adenosyl-L-methionine</keyword>
<evidence type="ECO:0000313" key="11">
    <source>
        <dbReference type="Proteomes" id="UP000718451"/>
    </source>
</evidence>
<dbReference type="InterPro" id="IPR000878">
    <property type="entry name" value="4pyrrol_Mease"/>
</dbReference>
<comment type="caution">
    <text evidence="10">The sequence shown here is derived from an EMBL/GenBank/DDBJ whole genome shotgun (WGS) entry which is preliminary data.</text>
</comment>
<dbReference type="EC" id="2.1.1.107" evidence="2"/>
<evidence type="ECO:0000256" key="4">
    <source>
        <dbReference type="ARBA" id="ARBA00022679"/>
    </source>
</evidence>